<keyword evidence="1" id="KW-0732">Signal</keyword>
<dbReference type="Pfam" id="PF04338">
    <property type="entry name" value="DUF481"/>
    <property type="match status" value="1"/>
</dbReference>
<evidence type="ECO:0008006" key="4">
    <source>
        <dbReference type="Google" id="ProtNLM"/>
    </source>
</evidence>
<dbReference type="OrthoDB" id="6057796at2"/>
<dbReference type="EMBL" id="FQUK01000035">
    <property type="protein sequence ID" value="SHF16176.1"/>
    <property type="molecule type" value="Genomic_DNA"/>
</dbReference>
<reference evidence="3" key="1">
    <citation type="submission" date="2016-11" db="EMBL/GenBank/DDBJ databases">
        <authorList>
            <person name="Varghese N."/>
            <person name="Submissions S."/>
        </authorList>
    </citation>
    <scope>NUCLEOTIDE SEQUENCE [LARGE SCALE GENOMIC DNA]</scope>
    <source>
        <strain evidence="3">DSM 14834</strain>
    </source>
</reference>
<dbReference type="AlphaFoldDB" id="A0A1M4ZEZ8"/>
<proteinExistence type="predicted"/>
<evidence type="ECO:0000256" key="1">
    <source>
        <dbReference type="SAM" id="SignalP"/>
    </source>
</evidence>
<sequence length="210" mass="23105">MQPMLWLALAAPPSVLALPVQPVLQPEVTQRLLDPPQCLMPRCLNGEWVVQDMPLIPRGQRRVGPDDLPGGGGRLRVSDGARDWVKAQGSNARVGVQYGMQAVQTAATSLKVAVDTGVRLKPYADDGIAGIGPILRGQLEWQQVLGPRIRLLQTTRIETGQHGTFLRNSLLLNVQLRPTLLLSSGLDARRDRDLPGRDQRDATLKLRYTF</sequence>
<gene>
    <name evidence="2" type="ORF">SAMN02745204_01922</name>
</gene>
<organism evidence="2 3">
    <name type="scientific">Thermomonas hydrothermalis</name>
    <dbReference type="NCBI Taxonomy" id="213588"/>
    <lineage>
        <taxon>Bacteria</taxon>
        <taxon>Pseudomonadati</taxon>
        <taxon>Pseudomonadota</taxon>
        <taxon>Gammaproteobacteria</taxon>
        <taxon>Lysobacterales</taxon>
        <taxon>Lysobacteraceae</taxon>
        <taxon>Thermomonas</taxon>
    </lineage>
</organism>
<keyword evidence="3" id="KW-1185">Reference proteome</keyword>
<feature type="chain" id="PRO_5013041912" description="DUF481 domain-containing protein" evidence="1">
    <location>
        <begin position="18"/>
        <end position="210"/>
    </location>
</feature>
<dbReference type="STRING" id="213588.SAMN02745204_01922"/>
<name>A0A1M4ZEZ8_9GAMM</name>
<feature type="signal peptide" evidence="1">
    <location>
        <begin position="1"/>
        <end position="17"/>
    </location>
</feature>
<accession>A0A1M4ZEZ8</accession>
<protein>
    <recommendedName>
        <fullName evidence="4">DUF481 domain-containing protein</fullName>
    </recommendedName>
</protein>
<evidence type="ECO:0000313" key="3">
    <source>
        <dbReference type="Proteomes" id="UP000242857"/>
    </source>
</evidence>
<dbReference type="InterPro" id="IPR007433">
    <property type="entry name" value="DUF481"/>
</dbReference>
<dbReference type="Proteomes" id="UP000242857">
    <property type="component" value="Unassembled WGS sequence"/>
</dbReference>
<evidence type="ECO:0000313" key="2">
    <source>
        <dbReference type="EMBL" id="SHF16176.1"/>
    </source>
</evidence>
<dbReference type="RefSeq" id="WP_143148888.1">
    <property type="nucleotide sequence ID" value="NZ_FQUK01000035.1"/>
</dbReference>